<protein>
    <recommendedName>
        <fullName evidence="3">BTB domain-containing protein</fullName>
    </recommendedName>
</protein>
<reference evidence="4 5" key="1">
    <citation type="submission" date="2017-02" db="EMBL/GenBank/DDBJ databases">
        <title>Genomes of Trichoderma spp. with biocontrol activity.</title>
        <authorList>
            <person name="Gardiner D."/>
            <person name="Kazan K."/>
            <person name="Vos C."/>
            <person name="Harvey P."/>
        </authorList>
    </citation>
    <scope>NUCLEOTIDE SEQUENCE [LARGE SCALE GENOMIC DNA]</scope>
    <source>
        <strain evidence="4 5">A5MH</strain>
    </source>
</reference>
<dbReference type="SUPFAM" id="SSF54695">
    <property type="entry name" value="POZ domain"/>
    <property type="match status" value="1"/>
</dbReference>
<feature type="compositionally biased region" description="Low complexity" evidence="2">
    <location>
        <begin position="234"/>
        <end position="246"/>
    </location>
</feature>
<dbReference type="InterPro" id="IPR000210">
    <property type="entry name" value="BTB/POZ_dom"/>
</dbReference>
<gene>
    <name evidence="4" type="ORF">TGAMA5MH_07314</name>
</gene>
<evidence type="ECO:0000256" key="1">
    <source>
        <dbReference type="SAM" id="Coils"/>
    </source>
</evidence>
<feature type="domain" description="BTB" evidence="3">
    <location>
        <begin position="13"/>
        <end position="82"/>
    </location>
</feature>
<evidence type="ECO:0000256" key="2">
    <source>
        <dbReference type="SAM" id="MobiDB-lite"/>
    </source>
</evidence>
<proteinExistence type="predicted"/>
<accession>A0A2K0T5R6</accession>
<comment type="caution">
    <text evidence="4">The sequence shown here is derived from an EMBL/GenBank/DDBJ whole genome shotgun (WGS) entry which is preliminary data.</text>
</comment>
<keyword evidence="1" id="KW-0175">Coiled coil</keyword>
<dbReference type="OrthoDB" id="9997739at2759"/>
<dbReference type="PROSITE" id="PS50097">
    <property type="entry name" value="BTB"/>
    <property type="match status" value="1"/>
</dbReference>
<dbReference type="PANTHER" id="PTHR47843">
    <property type="entry name" value="BTB DOMAIN-CONTAINING PROTEIN-RELATED"/>
    <property type="match status" value="1"/>
</dbReference>
<sequence length="366" mass="41097">MNNIPAEVIASSVPFRFLVGPNRREFTVHSALLSYLSPVLDKLVNGSFSEAAEKCVTWDSVDEDTFVRFWQYAYTGKYTVDLSITGLQSEPQAAQEAEKRTAQEAIEAATVAKEEKEIVQLIVKRDNTLRALSSKDERRLIELQTKAARRAAREAERRAEIAEEEEDLAELLRMQDRRPVLLAEDRERLVHLLEKQASRKREGLVASETKGETPSGELTIREAQWNAFKRQGTFASSGTSSVTGSSKGAPARSNQAHEDYTSTFLSHARLYVFAECYGITGLMELSLNGLHGALVAFTLYEQRVNDVVMLVQYCYDNLVPEALRDMITLYAVCKIEKLWVSEEFQALVEAHGELSRSLIGHMVKAL</sequence>
<name>A0A2K0T5R6_9HYPO</name>
<evidence type="ECO:0000259" key="3">
    <source>
        <dbReference type="PROSITE" id="PS50097"/>
    </source>
</evidence>
<dbReference type="Pfam" id="PF00651">
    <property type="entry name" value="BTB"/>
    <property type="match status" value="1"/>
</dbReference>
<dbReference type="AlphaFoldDB" id="A0A2K0T5R6"/>
<organism evidence="4 5">
    <name type="scientific">Trichoderma gamsii</name>
    <dbReference type="NCBI Taxonomy" id="398673"/>
    <lineage>
        <taxon>Eukaryota</taxon>
        <taxon>Fungi</taxon>
        <taxon>Dikarya</taxon>
        <taxon>Ascomycota</taxon>
        <taxon>Pezizomycotina</taxon>
        <taxon>Sordariomycetes</taxon>
        <taxon>Hypocreomycetidae</taxon>
        <taxon>Hypocreales</taxon>
        <taxon>Hypocreaceae</taxon>
        <taxon>Trichoderma</taxon>
    </lineage>
</organism>
<dbReference type="PANTHER" id="PTHR47843:SF2">
    <property type="entry name" value="BTB DOMAIN-CONTAINING PROTEIN"/>
    <property type="match status" value="1"/>
</dbReference>
<feature type="region of interest" description="Disordered" evidence="2">
    <location>
        <begin position="234"/>
        <end position="254"/>
    </location>
</feature>
<dbReference type="Proteomes" id="UP000236546">
    <property type="component" value="Unassembled WGS sequence"/>
</dbReference>
<evidence type="ECO:0000313" key="4">
    <source>
        <dbReference type="EMBL" id="PNP40874.1"/>
    </source>
</evidence>
<dbReference type="EMBL" id="MTYH01000060">
    <property type="protein sequence ID" value="PNP40874.1"/>
    <property type="molecule type" value="Genomic_DNA"/>
</dbReference>
<feature type="coiled-coil region" evidence="1">
    <location>
        <begin position="145"/>
        <end position="174"/>
    </location>
</feature>
<dbReference type="Gene3D" id="3.30.710.10">
    <property type="entry name" value="Potassium Channel Kv1.1, Chain A"/>
    <property type="match status" value="1"/>
</dbReference>
<evidence type="ECO:0000313" key="5">
    <source>
        <dbReference type="Proteomes" id="UP000236546"/>
    </source>
</evidence>
<dbReference type="InterPro" id="IPR011333">
    <property type="entry name" value="SKP1/BTB/POZ_sf"/>
</dbReference>